<dbReference type="Proteomes" id="UP001497623">
    <property type="component" value="Unassembled WGS sequence"/>
</dbReference>
<evidence type="ECO:0000313" key="4">
    <source>
        <dbReference type="Proteomes" id="UP001497623"/>
    </source>
</evidence>
<feature type="compositionally biased region" description="Low complexity" evidence="1">
    <location>
        <begin position="104"/>
        <end position="135"/>
    </location>
</feature>
<name>A0AAV2RV97_MEGNR</name>
<dbReference type="SMART" id="SM00494">
    <property type="entry name" value="ChtBD2"/>
    <property type="match status" value="1"/>
</dbReference>
<dbReference type="GO" id="GO:0008061">
    <property type="term" value="F:chitin binding"/>
    <property type="evidence" value="ECO:0007669"/>
    <property type="project" value="InterPro"/>
</dbReference>
<dbReference type="Pfam" id="PF01607">
    <property type="entry name" value="CBM_14"/>
    <property type="match status" value="1"/>
</dbReference>
<dbReference type="PROSITE" id="PS50940">
    <property type="entry name" value="CHIT_BIND_II"/>
    <property type="match status" value="1"/>
</dbReference>
<sequence>GQQIVDPRCKARFGNFPDPSSCERFISCWGGRGFSQPCGNKQVFHPVTGTCQTGLTCPDDNIPSSDPQVIEFSDTPLVDSTSLLSSINSSPDSFPETSQDDNIPSSSDFSAPVSSDTPSVGSKSLSSASSESLSKASKGKFLYILHF</sequence>
<comment type="caution">
    <text evidence="3">The sequence shown here is derived from an EMBL/GenBank/DDBJ whole genome shotgun (WGS) entry which is preliminary data.</text>
</comment>
<organism evidence="3 4">
    <name type="scientific">Meganyctiphanes norvegica</name>
    <name type="common">Northern krill</name>
    <name type="synonym">Thysanopoda norvegica</name>
    <dbReference type="NCBI Taxonomy" id="48144"/>
    <lineage>
        <taxon>Eukaryota</taxon>
        <taxon>Metazoa</taxon>
        <taxon>Ecdysozoa</taxon>
        <taxon>Arthropoda</taxon>
        <taxon>Crustacea</taxon>
        <taxon>Multicrustacea</taxon>
        <taxon>Malacostraca</taxon>
        <taxon>Eumalacostraca</taxon>
        <taxon>Eucarida</taxon>
        <taxon>Euphausiacea</taxon>
        <taxon>Euphausiidae</taxon>
        <taxon>Meganyctiphanes</taxon>
    </lineage>
</organism>
<dbReference type="InterPro" id="IPR036508">
    <property type="entry name" value="Chitin-bd_dom_sf"/>
</dbReference>
<gene>
    <name evidence="3" type="ORF">MNOR_LOCUS29062</name>
</gene>
<dbReference type="Gene3D" id="2.170.140.10">
    <property type="entry name" value="Chitin binding domain"/>
    <property type="match status" value="1"/>
</dbReference>
<dbReference type="AlphaFoldDB" id="A0AAV2RV97"/>
<accession>A0AAV2RV97</accession>
<feature type="region of interest" description="Disordered" evidence="1">
    <location>
        <begin position="83"/>
        <end position="135"/>
    </location>
</feature>
<dbReference type="SUPFAM" id="SSF57625">
    <property type="entry name" value="Invertebrate chitin-binding proteins"/>
    <property type="match status" value="1"/>
</dbReference>
<evidence type="ECO:0000313" key="3">
    <source>
        <dbReference type="EMBL" id="CAL4142216.1"/>
    </source>
</evidence>
<dbReference type="EMBL" id="CAXKWB010033056">
    <property type="protein sequence ID" value="CAL4142216.1"/>
    <property type="molecule type" value="Genomic_DNA"/>
</dbReference>
<feature type="domain" description="Chitin-binding type-2" evidence="2">
    <location>
        <begin position="6"/>
        <end position="59"/>
    </location>
</feature>
<feature type="compositionally biased region" description="Low complexity" evidence="1">
    <location>
        <begin position="83"/>
        <end position="93"/>
    </location>
</feature>
<evidence type="ECO:0000259" key="2">
    <source>
        <dbReference type="PROSITE" id="PS50940"/>
    </source>
</evidence>
<protein>
    <recommendedName>
        <fullName evidence="2">Chitin-binding type-2 domain-containing protein</fullName>
    </recommendedName>
</protein>
<dbReference type="InterPro" id="IPR002557">
    <property type="entry name" value="Chitin-bd_dom"/>
</dbReference>
<keyword evidence="4" id="KW-1185">Reference proteome</keyword>
<evidence type="ECO:0000256" key="1">
    <source>
        <dbReference type="SAM" id="MobiDB-lite"/>
    </source>
</evidence>
<dbReference type="GO" id="GO:0005576">
    <property type="term" value="C:extracellular region"/>
    <property type="evidence" value="ECO:0007669"/>
    <property type="project" value="InterPro"/>
</dbReference>
<feature type="non-terminal residue" evidence="3">
    <location>
        <position position="1"/>
    </location>
</feature>
<proteinExistence type="predicted"/>
<reference evidence="3 4" key="1">
    <citation type="submission" date="2024-05" db="EMBL/GenBank/DDBJ databases">
        <authorList>
            <person name="Wallberg A."/>
        </authorList>
    </citation>
    <scope>NUCLEOTIDE SEQUENCE [LARGE SCALE GENOMIC DNA]</scope>
</reference>